<dbReference type="GO" id="GO:0003677">
    <property type="term" value="F:DNA binding"/>
    <property type="evidence" value="ECO:0007669"/>
    <property type="project" value="UniProtKB-UniRule"/>
</dbReference>
<dbReference type="InterPro" id="IPR008422">
    <property type="entry name" value="KN_HD"/>
</dbReference>
<keyword evidence="2 5" id="KW-0238">DNA-binding</keyword>
<evidence type="ECO:0000256" key="6">
    <source>
        <dbReference type="SAM" id="MobiDB-lite"/>
    </source>
</evidence>
<dbReference type="CDD" id="cd00086">
    <property type="entry name" value="homeodomain"/>
    <property type="match status" value="1"/>
</dbReference>
<evidence type="ECO:0000259" key="7">
    <source>
        <dbReference type="PROSITE" id="PS50071"/>
    </source>
</evidence>
<dbReference type="PANTHER" id="PTHR11850">
    <property type="entry name" value="HOMEOBOX PROTEIN TRANSCRIPTION FACTORS"/>
    <property type="match status" value="1"/>
</dbReference>
<dbReference type="OrthoDB" id="10056939at2759"/>
<dbReference type="GO" id="GO:0006355">
    <property type="term" value="P:regulation of DNA-templated transcription"/>
    <property type="evidence" value="ECO:0007669"/>
    <property type="project" value="InterPro"/>
</dbReference>
<feature type="compositionally biased region" description="Basic and acidic residues" evidence="6">
    <location>
        <begin position="643"/>
        <end position="652"/>
    </location>
</feature>
<keyword evidence="9" id="KW-1185">Reference proteome</keyword>
<dbReference type="InterPro" id="IPR009057">
    <property type="entry name" value="Homeodomain-like_sf"/>
</dbReference>
<proteinExistence type="predicted"/>
<dbReference type="InterPro" id="IPR050224">
    <property type="entry name" value="TALE_homeobox"/>
</dbReference>
<evidence type="ECO:0000313" key="8">
    <source>
        <dbReference type="EMBL" id="KAI5065137.1"/>
    </source>
</evidence>
<keyword evidence="3 5" id="KW-0371">Homeobox</keyword>
<name>A0A9D4Z8Z8_ADICA</name>
<evidence type="ECO:0000256" key="1">
    <source>
        <dbReference type="ARBA" id="ARBA00004123"/>
    </source>
</evidence>
<dbReference type="SUPFAM" id="SSF46689">
    <property type="entry name" value="Homeodomain-like"/>
    <property type="match status" value="1"/>
</dbReference>
<feature type="domain" description="Homeobox" evidence="7">
    <location>
        <begin position="657"/>
        <end position="720"/>
    </location>
</feature>
<dbReference type="Proteomes" id="UP000886520">
    <property type="component" value="Chromosome 19"/>
</dbReference>
<evidence type="ECO:0000256" key="4">
    <source>
        <dbReference type="ARBA" id="ARBA00023242"/>
    </source>
</evidence>
<dbReference type="PROSITE" id="PS50071">
    <property type="entry name" value="HOMEOBOX_2"/>
    <property type="match status" value="1"/>
</dbReference>
<evidence type="ECO:0000313" key="9">
    <source>
        <dbReference type="Proteomes" id="UP000886520"/>
    </source>
</evidence>
<organism evidence="8 9">
    <name type="scientific">Adiantum capillus-veneris</name>
    <name type="common">Maidenhair fern</name>
    <dbReference type="NCBI Taxonomy" id="13818"/>
    <lineage>
        <taxon>Eukaryota</taxon>
        <taxon>Viridiplantae</taxon>
        <taxon>Streptophyta</taxon>
        <taxon>Embryophyta</taxon>
        <taxon>Tracheophyta</taxon>
        <taxon>Polypodiopsida</taxon>
        <taxon>Polypodiidae</taxon>
        <taxon>Polypodiales</taxon>
        <taxon>Pteridineae</taxon>
        <taxon>Pteridaceae</taxon>
        <taxon>Vittarioideae</taxon>
        <taxon>Adiantum</taxon>
    </lineage>
</organism>
<protein>
    <recommendedName>
        <fullName evidence="7">Homeobox domain-containing protein</fullName>
    </recommendedName>
</protein>
<feature type="region of interest" description="Disordered" evidence="6">
    <location>
        <begin position="477"/>
        <end position="506"/>
    </location>
</feature>
<feature type="DNA-binding region" description="Homeobox" evidence="5">
    <location>
        <begin position="659"/>
        <end position="721"/>
    </location>
</feature>
<accession>A0A9D4Z8Z8</accession>
<reference evidence="8" key="1">
    <citation type="submission" date="2021-01" db="EMBL/GenBank/DDBJ databases">
        <title>Adiantum capillus-veneris genome.</title>
        <authorList>
            <person name="Fang Y."/>
            <person name="Liao Q."/>
        </authorList>
    </citation>
    <scope>NUCLEOTIDE SEQUENCE</scope>
    <source>
        <strain evidence="8">H3</strain>
        <tissue evidence="8">Leaf</tissue>
    </source>
</reference>
<dbReference type="Pfam" id="PF05920">
    <property type="entry name" value="Homeobox_KN"/>
    <property type="match status" value="1"/>
</dbReference>
<sequence>MHEITVSKSGSPLRQQDLARLTLSASLRLFPVIFREGFCRNEPHLQFAVGWSFLHRHASFHCCSGAARVSQILYLLRSTDVRVELKKPVAHFCSSSAEYCLFLDTSKKSSPVSCNLGTIISCASGMSSNGSETAEPSITSAVGSDQSVYNACNCFIAASMKDQNQAFDDLADLPEYSQIWSCLSGVPDSDAMDVFYRDSFQHAVIPSRPIWSPEHECNSSDIGSNEVTPELPEDICFHDMPTTLDPVAVNESLLGDAAIPTSWTALQEMKHFSSEQTTMGVSQQLMFGSAEIEVASRFLSMEEYVYEEGGASMWSTSTPAESIIAEEAHEITVERSDMNILHCYPSVPAHAFMESSGKGLHDLLPLLGNVEVESLQSQTLHQFGTNVYAASCMELNAALKEVDAELFDESNFLLLDPSMPEEVNLENSGMLQLGLWGCQSKHALQDRKTEAARFRQESNPLQWPTLFHECTAGRDEPNRLALMPKRADSDGKRTSSSSLSDPATVARGKNLRKKRLKRATPLHTFNSLFSRIQNVPDALQGRDIDHNVVDLMNIPTCGIMQAISGDRLRRPKAKISHVCRRGPPEHSAINLRPDAFIDPSIEEILNSYQERQATSSSEGRDMQSVNRNLQADYASSHRITGRSKADQSRRLRPDVVRRARRYSSLLPENAVATLRKWFDDHISFPFPDKEQKLDLVSQTGLTLTQVDNWLSNYRYRLKIRKSDYVGNVFRQEKAWIHH</sequence>
<dbReference type="SMART" id="SM00389">
    <property type="entry name" value="HOX"/>
    <property type="match status" value="1"/>
</dbReference>
<keyword evidence="4 5" id="KW-0539">Nucleus</keyword>
<feature type="region of interest" description="Disordered" evidence="6">
    <location>
        <begin position="631"/>
        <end position="652"/>
    </location>
</feature>
<evidence type="ECO:0000256" key="2">
    <source>
        <dbReference type="ARBA" id="ARBA00023125"/>
    </source>
</evidence>
<comment type="subcellular location">
    <subcellularLocation>
        <location evidence="1 5">Nucleus</location>
    </subcellularLocation>
</comment>
<evidence type="ECO:0000256" key="5">
    <source>
        <dbReference type="PROSITE-ProRule" id="PRU00108"/>
    </source>
</evidence>
<dbReference type="AlphaFoldDB" id="A0A9D4Z8Z8"/>
<gene>
    <name evidence="8" type="ORF">GOP47_0019832</name>
</gene>
<evidence type="ECO:0000256" key="3">
    <source>
        <dbReference type="ARBA" id="ARBA00023155"/>
    </source>
</evidence>
<dbReference type="EMBL" id="JABFUD020000019">
    <property type="protein sequence ID" value="KAI5065137.1"/>
    <property type="molecule type" value="Genomic_DNA"/>
</dbReference>
<dbReference type="Gene3D" id="1.10.10.60">
    <property type="entry name" value="Homeodomain-like"/>
    <property type="match status" value="1"/>
</dbReference>
<comment type="caution">
    <text evidence="8">The sequence shown here is derived from an EMBL/GenBank/DDBJ whole genome shotgun (WGS) entry which is preliminary data.</text>
</comment>
<dbReference type="GO" id="GO:0005634">
    <property type="term" value="C:nucleus"/>
    <property type="evidence" value="ECO:0007669"/>
    <property type="project" value="UniProtKB-SubCell"/>
</dbReference>
<dbReference type="InterPro" id="IPR001356">
    <property type="entry name" value="HD"/>
</dbReference>